<evidence type="ECO:0000259" key="5">
    <source>
        <dbReference type="Pfam" id="PF04542"/>
    </source>
</evidence>
<dbReference type="KEGG" id="clk:CGC53_05050"/>
<keyword evidence="4" id="KW-0804">Transcription</keyword>
<keyword evidence="3" id="KW-0731">Sigma factor</keyword>
<keyword evidence="2" id="KW-0805">Transcription regulation</keyword>
<proteinExistence type="inferred from homology"/>
<dbReference type="NCBIfam" id="TIGR02937">
    <property type="entry name" value="sigma70-ECF"/>
    <property type="match status" value="1"/>
</dbReference>
<evidence type="ECO:0000313" key="7">
    <source>
        <dbReference type="EMBL" id="ATA81760.1"/>
    </source>
</evidence>
<dbReference type="GO" id="GO:0006352">
    <property type="term" value="P:DNA-templated transcription initiation"/>
    <property type="evidence" value="ECO:0007669"/>
    <property type="project" value="InterPro"/>
</dbReference>
<feature type="domain" description="RNA polymerase sigma factor 70 region 4 type 2" evidence="6">
    <location>
        <begin position="123"/>
        <end position="173"/>
    </location>
</feature>
<reference evidence="8" key="1">
    <citation type="submission" date="2017-06" db="EMBL/GenBank/DDBJ databases">
        <title>Capnocytophaga spp. assemblies.</title>
        <authorList>
            <person name="Gulvik C.A."/>
        </authorList>
    </citation>
    <scope>NUCLEOTIDE SEQUENCE [LARGE SCALE GENOMIC DNA]</scope>
    <source>
        <strain evidence="8">H6253</strain>
    </source>
</reference>
<dbReference type="InterPro" id="IPR013249">
    <property type="entry name" value="RNA_pol_sigma70_r4_t2"/>
</dbReference>
<dbReference type="Pfam" id="PF04542">
    <property type="entry name" value="Sigma70_r2"/>
    <property type="match status" value="1"/>
</dbReference>
<comment type="similarity">
    <text evidence="1">Belongs to the sigma-70 factor family. ECF subfamily.</text>
</comment>
<dbReference type="SUPFAM" id="SSF88659">
    <property type="entry name" value="Sigma3 and sigma4 domains of RNA polymerase sigma factors"/>
    <property type="match status" value="1"/>
</dbReference>
<dbReference type="SUPFAM" id="SSF88946">
    <property type="entry name" value="Sigma2 domain of RNA polymerase sigma factors"/>
    <property type="match status" value="1"/>
</dbReference>
<gene>
    <name evidence="7" type="ORF">CGC53_05050</name>
</gene>
<accession>A0A250F9F8</accession>
<dbReference type="GO" id="GO:0003677">
    <property type="term" value="F:DNA binding"/>
    <property type="evidence" value="ECO:0007669"/>
    <property type="project" value="InterPro"/>
</dbReference>
<dbReference type="InterPro" id="IPR013325">
    <property type="entry name" value="RNA_pol_sigma_r2"/>
</dbReference>
<evidence type="ECO:0000256" key="1">
    <source>
        <dbReference type="ARBA" id="ARBA00010641"/>
    </source>
</evidence>
<dbReference type="InterPro" id="IPR014284">
    <property type="entry name" value="RNA_pol_sigma-70_dom"/>
</dbReference>
<dbReference type="InterPro" id="IPR014327">
    <property type="entry name" value="RNA_pol_sigma70_bacteroid"/>
</dbReference>
<dbReference type="InterPro" id="IPR039425">
    <property type="entry name" value="RNA_pol_sigma-70-like"/>
</dbReference>
<dbReference type="InterPro" id="IPR007627">
    <property type="entry name" value="RNA_pol_sigma70_r2"/>
</dbReference>
<dbReference type="InterPro" id="IPR036388">
    <property type="entry name" value="WH-like_DNA-bd_sf"/>
</dbReference>
<dbReference type="RefSeq" id="WP_095913790.1">
    <property type="nucleotide sequence ID" value="NZ_CAUUPF010000013.1"/>
</dbReference>
<dbReference type="Gene3D" id="1.10.10.10">
    <property type="entry name" value="Winged helix-like DNA-binding domain superfamily/Winged helix DNA-binding domain"/>
    <property type="match status" value="1"/>
</dbReference>
<dbReference type="PANTHER" id="PTHR43133">
    <property type="entry name" value="RNA POLYMERASE ECF-TYPE SIGMA FACTO"/>
    <property type="match status" value="1"/>
</dbReference>
<dbReference type="GO" id="GO:0016987">
    <property type="term" value="F:sigma factor activity"/>
    <property type="evidence" value="ECO:0007669"/>
    <property type="project" value="UniProtKB-KW"/>
</dbReference>
<protein>
    <submittedName>
        <fullName evidence="7">RNA polymerase sigma-70 factor</fullName>
    </submittedName>
</protein>
<evidence type="ECO:0000313" key="8">
    <source>
        <dbReference type="Proteomes" id="UP000217276"/>
    </source>
</evidence>
<dbReference type="NCBIfam" id="TIGR02985">
    <property type="entry name" value="Sig70_bacteroi1"/>
    <property type="match status" value="1"/>
</dbReference>
<feature type="domain" description="RNA polymerase sigma-70 region 2" evidence="5">
    <location>
        <begin position="30"/>
        <end position="87"/>
    </location>
</feature>
<sequence length="181" mass="21618">MDELHTLHMRIQQGDRLAFQKLFDLLWKPLYIYAQSIVMDEEAAKDLVQEVWIDYWKRCKSIQNIAIDAYLRQAVRYKVYNYLRDRKFNTVQIEVIEDLLTDEIVIDDPATLQENFFTTQSKLNRVLKSLPQRCREIFCLSREEGMNNTEIAIHYGISKRTVENQITFALKKLREVLGMFF</sequence>
<name>A0A250F9F8_9FLAO</name>
<dbReference type="EMBL" id="CP022384">
    <property type="protein sequence ID" value="ATA81760.1"/>
    <property type="molecule type" value="Genomic_DNA"/>
</dbReference>
<dbReference type="PANTHER" id="PTHR43133:SF46">
    <property type="entry name" value="RNA POLYMERASE SIGMA-70 FACTOR ECF SUBFAMILY"/>
    <property type="match status" value="1"/>
</dbReference>
<evidence type="ECO:0000256" key="3">
    <source>
        <dbReference type="ARBA" id="ARBA00023082"/>
    </source>
</evidence>
<keyword evidence="8" id="KW-1185">Reference proteome</keyword>
<evidence type="ECO:0000256" key="2">
    <source>
        <dbReference type="ARBA" id="ARBA00023015"/>
    </source>
</evidence>
<dbReference type="Proteomes" id="UP000217276">
    <property type="component" value="Chromosome"/>
</dbReference>
<dbReference type="InterPro" id="IPR013324">
    <property type="entry name" value="RNA_pol_sigma_r3/r4-like"/>
</dbReference>
<evidence type="ECO:0000259" key="6">
    <source>
        <dbReference type="Pfam" id="PF08281"/>
    </source>
</evidence>
<dbReference type="AlphaFoldDB" id="A0A250F9F8"/>
<evidence type="ECO:0000256" key="4">
    <source>
        <dbReference type="ARBA" id="ARBA00023163"/>
    </source>
</evidence>
<dbReference type="Pfam" id="PF08281">
    <property type="entry name" value="Sigma70_r4_2"/>
    <property type="match status" value="1"/>
</dbReference>
<dbReference type="Gene3D" id="1.10.1740.10">
    <property type="match status" value="1"/>
</dbReference>
<organism evidence="7 8">
    <name type="scientific">Capnocytophaga leadbetteri</name>
    <dbReference type="NCBI Taxonomy" id="327575"/>
    <lineage>
        <taxon>Bacteria</taxon>
        <taxon>Pseudomonadati</taxon>
        <taxon>Bacteroidota</taxon>
        <taxon>Flavobacteriia</taxon>
        <taxon>Flavobacteriales</taxon>
        <taxon>Flavobacteriaceae</taxon>
        <taxon>Capnocytophaga</taxon>
    </lineage>
</organism>